<dbReference type="Gene3D" id="3.30.1460.10">
    <property type="match status" value="1"/>
</dbReference>
<sequence>MGSTASQQPRNAMTNARLGELLRRKLPGLSGSNGHWEAEVMLDGDQKYRFFCMTDARRGVDRMRFVVPVAKITGQTAQSSFLTKLMSANFHSALDARYAIDRQYIWSIFLHPLSPLTDEQVESAISQVLNLAQNYGTSFASTDLVFVGGAGMHRGDKPLEPTHQWREDQLR</sequence>
<reference evidence="1" key="1">
    <citation type="submission" date="2020-12" db="EMBL/GenBank/DDBJ databases">
        <authorList>
            <person name="Iha C."/>
        </authorList>
    </citation>
    <scope>NUCLEOTIDE SEQUENCE</scope>
</reference>
<dbReference type="SUPFAM" id="SSF69635">
    <property type="entry name" value="Type III secretory system chaperone-like"/>
    <property type="match status" value="1"/>
</dbReference>
<accession>A0A8S1J4G8</accession>
<comment type="caution">
    <text evidence="1">The sequence shown here is derived from an EMBL/GenBank/DDBJ whole genome shotgun (WGS) entry which is preliminary data.</text>
</comment>
<proteinExistence type="predicted"/>
<evidence type="ECO:0000313" key="1">
    <source>
        <dbReference type="EMBL" id="CAD7701993.1"/>
    </source>
</evidence>
<dbReference type="Proteomes" id="UP000708148">
    <property type="component" value="Unassembled WGS sequence"/>
</dbReference>
<name>A0A8S1J4G8_9CHLO</name>
<keyword evidence="2" id="KW-1185">Reference proteome</keyword>
<feature type="non-terminal residue" evidence="1">
    <location>
        <position position="1"/>
    </location>
</feature>
<dbReference type="AlphaFoldDB" id="A0A8S1J4G8"/>
<dbReference type="EMBL" id="CAJHUC010001682">
    <property type="protein sequence ID" value="CAD7701993.1"/>
    <property type="molecule type" value="Genomic_DNA"/>
</dbReference>
<protein>
    <submittedName>
        <fullName evidence="1">Uncharacterized protein</fullName>
    </submittedName>
</protein>
<evidence type="ECO:0000313" key="2">
    <source>
        <dbReference type="Proteomes" id="UP000708148"/>
    </source>
</evidence>
<gene>
    <name evidence="1" type="ORF">OSTQU699_LOCUS7350</name>
</gene>
<organism evidence="1 2">
    <name type="scientific">Ostreobium quekettii</name>
    <dbReference type="NCBI Taxonomy" id="121088"/>
    <lineage>
        <taxon>Eukaryota</taxon>
        <taxon>Viridiplantae</taxon>
        <taxon>Chlorophyta</taxon>
        <taxon>core chlorophytes</taxon>
        <taxon>Ulvophyceae</taxon>
        <taxon>TCBD clade</taxon>
        <taxon>Bryopsidales</taxon>
        <taxon>Ostreobineae</taxon>
        <taxon>Ostreobiaceae</taxon>
        <taxon>Ostreobium</taxon>
    </lineage>
</organism>